<dbReference type="PANTHER" id="PTHR34145:SF54">
    <property type="entry name" value="FBD-ASSOCIATED F-BOX PLANT PROTEIN"/>
    <property type="match status" value="1"/>
</dbReference>
<dbReference type="InterPro" id="IPR055411">
    <property type="entry name" value="LRR_FXL15/At3g58940/PEG3-like"/>
</dbReference>
<dbReference type="InterPro" id="IPR036047">
    <property type="entry name" value="F-box-like_dom_sf"/>
</dbReference>
<dbReference type="InterPro" id="IPR001810">
    <property type="entry name" value="F-box_dom"/>
</dbReference>
<dbReference type="EMBL" id="JAWPEI010000010">
    <property type="protein sequence ID" value="KAK4713204.1"/>
    <property type="molecule type" value="Genomic_DNA"/>
</dbReference>
<dbReference type="Proteomes" id="UP001311915">
    <property type="component" value="Unassembled WGS sequence"/>
</dbReference>
<dbReference type="Gene3D" id="1.20.1280.50">
    <property type="match status" value="1"/>
</dbReference>
<dbReference type="SUPFAM" id="SSF52047">
    <property type="entry name" value="RNI-like"/>
    <property type="match status" value="1"/>
</dbReference>
<dbReference type="AlphaFoldDB" id="A0AAV9KIW8"/>
<feature type="domain" description="F-box" evidence="1">
    <location>
        <begin position="15"/>
        <end position="68"/>
    </location>
</feature>
<keyword evidence="3" id="KW-1185">Reference proteome</keyword>
<evidence type="ECO:0000259" key="1">
    <source>
        <dbReference type="PROSITE" id="PS50181"/>
    </source>
</evidence>
<gene>
    <name evidence="2" type="ORF">R3W88_019111</name>
</gene>
<dbReference type="Gene3D" id="3.80.10.10">
    <property type="entry name" value="Ribonuclease Inhibitor"/>
    <property type="match status" value="1"/>
</dbReference>
<dbReference type="InterPro" id="IPR032675">
    <property type="entry name" value="LRR_dom_sf"/>
</dbReference>
<dbReference type="InterPro" id="IPR053772">
    <property type="entry name" value="At1g61320/At1g61330-like"/>
</dbReference>
<dbReference type="PANTHER" id="PTHR34145">
    <property type="entry name" value="OS02G0105600 PROTEIN"/>
    <property type="match status" value="1"/>
</dbReference>
<comment type="caution">
    <text evidence="2">The sequence shown here is derived from an EMBL/GenBank/DDBJ whole genome shotgun (WGS) entry which is preliminary data.</text>
</comment>
<organism evidence="2 3">
    <name type="scientific">Solanum pinnatisectum</name>
    <name type="common">tansyleaf nightshade</name>
    <dbReference type="NCBI Taxonomy" id="50273"/>
    <lineage>
        <taxon>Eukaryota</taxon>
        <taxon>Viridiplantae</taxon>
        <taxon>Streptophyta</taxon>
        <taxon>Embryophyta</taxon>
        <taxon>Tracheophyta</taxon>
        <taxon>Spermatophyta</taxon>
        <taxon>Magnoliopsida</taxon>
        <taxon>eudicotyledons</taxon>
        <taxon>Gunneridae</taxon>
        <taxon>Pentapetalae</taxon>
        <taxon>asterids</taxon>
        <taxon>lamiids</taxon>
        <taxon>Solanales</taxon>
        <taxon>Solanaceae</taxon>
        <taxon>Solanoideae</taxon>
        <taxon>Solaneae</taxon>
        <taxon>Solanum</taxon>
    </lineage>
</organism>
<accession>A0AAV9KIW8</accession>
<dbReference type="PROSITE" id="PS50181">
    <property type="entry name" value="FBOX"/>
    <property type="match status" value="1"/>
</dbReference>
<proteinExistence type="predicted"/>
<sequence>MNHCGKEVVVEEKEIDKISNLPKDIFNVIFKDLSIRELTKMCVLSKKWKHFSAMHPNLILDEKFMEEIEYDFYNIVDNIILQHVGFIVKFVLNLSTIFCDHRNLDLWLLYVTKKDVKELTLNNYNHNPYTLPFDIFSCSTLKHLDVINCIVNLPYPTTLFPNLHELKLEFITFNPTIPNHVLNIPLLSTLSFTFCDGLHFLNIFAPKIEFLTIHESHEIRADFFDNFSNIRVLCMVIFLEESGNYEQGRFITWSRLLCLCPNLTRLALSNACIRLLGAEIISKSFPSKLYHLEHVKLRVEIGDLNQVSSVFSLIRSSPSLRSLEIDVFNTMSTRSTNEVIHYLANPNCIDQQFEKLDYVKLKEFEGTPCELIFLKLMLVNSPSLSKLIVGPSNELDAAKVSSFREQLMMFLKASTQVELIVAPYGQNVYRMSARRWIQTFNSMSL</sequence>
<protein>
    <recommendedName>
        <fullName evidence="1">F-box domain-containing protein</fullName>
    </recommendedName>
</protein>
<name>A0AAV9KIW8_9SOLN</name>
<evidence type="ECO:0000313" key="3">
    <source>
        <dbReference type="Proteomes" id="UP001311915"/>
    </source>
</evidence>
<dbReference type="Pfam" id="PF24758">
    <property type="entry name" value="LRR_At5g56370"/>
    <property type="match status" value="1"/>
</dbReference>
<evidence type="ECO:0000313" key="2">
    <source>
        <dbReference type="EMBL" id="KAK4713204.1"/>
    </source>
</evidence>
<dbReference type="Pfam" id="PF00646">
    <property type="entry name" value="F-box"/>
    <property type="match status" value="1"/>
</dbReference>
<reference evidence="2 3" key="1">
    <citation type="submission" date="2023-10" db="EMBL/GenBank/DDBJ databases">
        <title>Genome-Wide Identification Analysis in wild type Solanum Pinnatisectum Reveals Some Genes Defensing Phytophthora Infestans.</title>
        <authorList>
            <person name="Sun C."/>
        </authorList>
    </citation>
    <scope>NUCLEOTIDE SEQUENCE [LARGE SCALE GENOMIC DNA]</scope>
    <source>
        <strain evidence="2">LQN</strain>
        <tissue evidence="2">Leaf</tissue>
    </source>
</reference>
<dbReference type="SUPFAM" id="SSF81383">
    <property type="entry name" value="F-box domain"/>
    <property type="match status" value="1"/>
</dbReference>